<evidence type="ECO:0000313" key="3">
    <source>
        <dbReference type="Proteomes" id="UP000562929"/>
    </source>
</evidence>
<accession>A0A8H4Q5K3</accession>
<evidence type="ECO:0000313" key="2">
    <source>
        <dbReference type="EMBL" id="KAF4586056.1"/>
    </source>
</evidence>
<evidence type="ECO:0000256" key="1">
    <source>
        <dbReference type="SAM" id="SignalP"/>
    </source>
</evidence>
<keyword evidence="3" id="KW-1185">Reference proteome</keyword>
<sequence length="88" mass="10461">MRIPIAITVLAALATAIPSPHRGLDATVDDVETLEALRRERERQEKRYRLAKEREARFIGEMLRQREQQYELRKAKEQEARIHGWQHE</sequence>
<dbReference type="Proteomes" id="UP000562929">
    <property type="component" value="Unassembled WGS sequence"/>
</dbReference>
<gene>
    <name evidence="2" type="ORF">GQ602_005361</name>
</gene>
<dbReference type="AlphaFoldDB" id="A0A8H4Q5K3"/>
<organism evidence="2 3">
    <name type="scientific">Ophiocordyceps camponoti-floridani</name>
    <dbReference type="NCBI Taxonomy" id="2030778"/>
    <lineage>
        <taxon>Eukaryota</taxon>
        <taxon>Fungi</taxon>
        <taxon>Dikarya</taxon>
        <taxon>Ascomycota</taxon>
        <taxon>Pezizomycotina</taxon>
        <taxon>Sordariomycetes</taxon>
        <taxon>Hypocreomycetidae</taxon>
        <taxon>Hypocreales</taxon>
        <taxon>Ophiocordycipitaceae</taxon>
        <taxon>Ophiocordyceps</taxon>
    </lineage>
</organism>
<feature type="chain" id="PRO_5034196007" evidence="1">
    <location>
        <begin position="17"/>
        <end position="88"/>
    </location>
</feature>
<keyword evidence="1" id="KW-0732">Signal</keyword>
<protein>
    <submittedName>
        <fullName evidence="2">Uncharacterized protein</fullName>
    </submittedName>
</protein>
<name>A0A8H4Q5K3_9HYPO</name>
<feature type="signal peptide" evidence="1">
    <location>
        <begin position="1"/>
        <end position="16"/>
    </location>
</feature>
<reference evidence="2 3" key="1">
    <citation type="journal article" date="2020" name="G3 (Bethesda)">
        <title>Genetic Underpinnings of Host Manipulation by Ophiocordyceps as Revealed by Comparative Transcriptomics.</title>
        <authorList>
            <person name="Will I."/>
            <person name="Das B."/>
            <person name="Trinh T."/>
            <person name="Brachmann A."/>
            <person name="Ohm R.A."/>
            <person name="de Bekker C."/>
        </authorList>
    </citation>
    <scope>NUCLEOTIDE SEQUENCE [LARGE SCALE GENOMIC DNA]</scope>
    <source>
        <strain evidence="2 3">EC05</strain>
    </source>
</reference>
<dbReference type="EMBL" id="JAACLJ010000005">
    <property type="protein sequence ID" value="KAF4586056.1"/>
    <property type="molecule type" value="Genomic_DNA"/>
</dbReference>
<comment type="caution">
    <text evidence="2">The sequence shown here is derived from an EMBL/GenBank/DDBJ whole genome shotgun (WGS) entry which is preliminary data.</text>
</comment>
<proteinExistence type="predicted"/>